<dbReference type="InterPro" id="IPR036188">
    <property type="entry name" value="FAD/NAD-bd_sf"/>
</dbReference>
<evidence type="ECO:0000259" key="1">
    <source>
        <dbReference type="Pfam" id="PF07992"/>
    </source>
</evidence>
<dbReference type="Pfam" id="PF07992">
    <property type="entry name" value="Pyr_redox_2"/>
    <property type="match status" value="1"/>
</dbReference>
<protein>
    <submittedName>
        <fullName evidence="2">Pyridine nucleotide-disulphide oxidoreductase</fullName>
    </submittedName>
</protein>
<proteinExistence type="predicted"/>
<dbReference type="Gene3D" id="3.50.50.60">
    <property type="entry name" value="FAD/NAD(P)-binding domain"/>
    <property type="match status" value="1"/>
</dbReference>
<dbReference type="STRING" id="287099.SAMN05660413_02037"/>
<keyword evidence="3" id="KW-1185">Reference proteome</keyword>
<accession>A0A1I5AV56</accession>
<dbReference type="GO" id="GO:0016491">
    <property type="term" value="F:oxidoreductase activity"/>
    <property type="evidence" value="ECO:0007669"/>
    <property type="project" value="InterPro"/>
</dbReference>
<sequence>MDFDVLIIGGGAAGMSCALILGSALDKDFAKDKEVGVIMHQKTSHLQTALFNNVLGIPAGTPGAKILKEGPKHLAENYPGVVQLQKEKVKEIVSQEEGFSVITNKGTYSAKNVVVAVGYTNSLTIRGMEEYIIPHKKTKAEKDRIQLKNEDHLVKPGLYVAGTLSGCRSQFAIACGSGASVATDILTDWNGEHTKVHDKLV</sequence>
<reference evidence="2 3" key="1">
    <citation type="submission" date="2016-10" db="EMBL/GenBank/DDBJ databases">
        <authorList>
            <person name="de Groot N.N."/>
        </authorList>
    </citation>
    <scope>NUCLEOTIDE SEQUENCE [LARGE SCALE GENOMIC DNA]</scope>
    <source>
        <strain evidence="2 3">DSM 17794</strain>
    </source>
</reference>
<dbReference type="Proteomes" id="UP000199153">
    <property type="component" value="Unassembled WGS sequence"/>
</dbReference>
<dbReference type="InterPro" id="IPR023753">
    <property type="entry name" value="FAD/NAD-binding_dom"/>
</dbReference>
<evidence type="ECO:0000313" key="3">
    <source>
        <dbReference type="Proteomes" id="UP000199153"/>
    </source>
</evidence>
<evidence type="ECO:0000313" key="2">
    <source>
        <dbReference type="EMBL" id="SFN66324.1"/>
    </source>
</evidence>
<gene>
    <name evidence="2" type="ORF">SAMN05660413_02037</name>
</gene>
<dbReference type="SUPFAM" id="SSF51905">
    <property type="entry name" value="FAD/NAD(P)-binding domain"/>
    <property type="match status" value="1"/>
</dbReference>
<dbReference type="OrthoDB" id="1199853at2"/>
<organism evidence="2 3">
    <name type="scientific">Salegentibacter flavus</name>
    <dbReference type="NCBI Taxonomy" id="287099"/>
    <lineage>
        <taxon>Bacteria</taxon>
        <taxon>Pseudomonadati</taxon>
        <taxon>Bacteroidota</taxon>
        <taxon>Flavobacteriia</taxon>
        <taxon>Flavobacteriales</taxon>
        <taxon>Flavobacteriaceae</taxon>
        <taxon>Salegentibacter</taxon>
    </lineage>
</organism>
<name>A0A1I5AV56_9FLAO</name>
<dbReference type="EMBL" id="FOVL01000012">
    <property type="protein sequence ID" value="SFN66324.1"/>
    <property type="molecule type" value="Genomic_DNA"/>
</dbReference>
<dbReference type="AlphaFoldDB" id="A0A1I5AV56"/>
<dbReference type="RefSeq" id="WP_093409139.1">
    <property type="nucleotide sequence ID" value="NZ_FOVL01000012.1"/>
</dbReference>
<feature type="domain" description="FAD/NAD(P)-binding" evidence="1">
    <location>
        <begin position="3"/>
        <end position="151"/>
    </location>
</feature>